<reference evidence="3 4" key="1">
    <citation type="submission" date="2018-06" db="EMBL/GenBank/DDBJ databases">
        <title>Genomic Encyclopedia of Archaeal and Bacterial Type Strains, Phase II (KMG-II): from individual species to whole genera.</title>
        <authorList>
            <person name="Goeker M."/>
        </authorList>
    </citation>
    <scope>NUCLEOTIDE SEQUENCE [LARGE SCALE GENOMIC DNA]</scope>
    <source>
        <strain evidence="3 4">ATCC BAA-1881</strain>
    </source>
</reference>
<sequence>MDTLRFGIIGCGVIGPVHADALATIPGTKLVAVCDLNTERAQKLADKHQATPYQDMQTMLSTEKPDVVCICTPSGLHAEHAAAALRSGSHVIVEKPLDITVPHIEMLLQVQQETGRTLSVISQHRFNIATRQVRELIQRGALGRLVLGNATVPWWRTQQYYDSDDWRGTIALDGGVLMNQSIHSIDLLQWLMGPVKRISAYTDTLVRRIEAEDVAVAILRFANGALGTISATTGAYPGVTTRIEVFGDQGSAIIEEQQLTYLRLSDEGKQKAGEYATILSDEEQEGSGGAGQATDIMVARHARQIADVVEAIREGRRPFIDGQEGRHPVEIIQGIYESARTGKEVIFA</sequence>
<dbReference type="Pfam" id="PF01408">
    <property type="entry name" value="GFO_IDH_MocA"/>
    <property type="match status" value="1"/>
</dbReference>
<proteinExistence type="predicted"/>
<dbReference type="InterPro" id="IPR055170">
    <property type="entry name" value="GFO_IDH_MocA-like_dom"/>
</dbReference>
<dbReference type="Gene3D" id="3.30.360.10">
    <property type="entry name" value="Dihydrodipicolinate Reductase, domain 2"/>
    <property type="match status" value="1"/>
</dbReference>
<dbReference type="InterPro" id="IPR052515">
    <property type="entry name" value="Gfo/Idh/MocA_Oxidoreductase"/>
</dbReference>
<dbReference type="PANTHER" id="PTHR43249:SF1">
    <property type="entry name" value="D-GLUCOSIDE 3-DEHYDROGENASE"/>
    <property type="match status" value="1"/>
</dbReference>
<dbReference type="SUPFAM" id="SSF55347">
    <property type="entry name" value="Glyceraldehyde-3-phosphate dehydrogenase-like, C-terminal domain"/>
    <property type="match status" value="1"/>
</dbReference>
<evidence type="ECO:0000313" key="3">
    <source>
        <dbReference type="EMBL" id="PZW31928.1"/>
    </source>
</evidence>
<evidence type="ECO:0000259" key="1">
    <source>
        <dbReference type="Pfam" id="PF01408"/>
    </source>
</evidence>
<feature type="domain" description="GFO/IDH/MocA-like oxidoreductase" evidence="2">
    <location>
        <begin position="131"/>
        <end position="252"/>
    </location>
</feature>
<dbReference type="Proteomes" id="UP000248806">
    <property type="component" value="Unassembled WGS sequence"/>
</dbReference>
<dbReference type="EMBL" id="QKUF01000005">
    <property type="protein sequence ID" value="PZW31928.1"/>
    <property type="molecule type" value="Genomic_DNA"/>
</dbReference>
<dbReference type="PANTHER" id="PTHR43249">
    <property type="entry name" value="UDP-N-ACETYL-2-AMINO-2-DEOXY-D-GLUCURONATE OXIDASE"/>
    <property type="match status" value="1"/>
</dbReference>
<gene>
    <name evidence="3" type="ORF">EI42_01953</name>
</gene>
<name>A0A326UI68_THEHA</name>
<keyword evidence="4" id="KW-1185">Reference proteome</keyword>
<comment type="caution">
    <text evidence="3">The sequence shown here is derived from an EMBL/GenBank/DDBJ whole genome shotgun (WGS) entry which is preliminary data.</text>
</comment>
<dbReference type="GO" id="GO:0000166">
    <property type="term" value="F:nucleotide binding"/>
    <property type="evidence" value="ECO:0007669"/>
    <property type="project" value="InterPro"/>
</dbReference>
<protein>
    <submittedName>
        <fullName evidence="3">Putative dehydrogenase</fullName>
    </submittedName>
</protein>
<evidence type="ECO:0000259" key="2">
    <source>
        <dbReference type="Pfam" id="PF22725"/>
    </source>
</evidence>
<dbReference type="OrthoDB" id="9815825at2"/>
<dbReference type="Pfam" id="PF22725">
    <property type="entry name" value="GFO_IDH_MocA_C3"/>
    <property type="match status" value="1"/>
</dbReference>
<dbReference type="InterPro" id="IPR036291">
    <property type="entry name" value="NAD(P)-bd_dom_sf"/>
</dbReference>
<feature type="domain" description="Gfo/Idh/MocA-like oxidoreductase N-terminal" evidence="1">
    <location>
        <begin position="4"/>
        <end position="120"/>
    </location>
</feature>
<organism evidence="3 4">
    <name type="scientific">Thermosporothrix hazakensis</name>
    <dbReference type="NCBI Taxonomy" id="644383"/>
    <lineage>
        <taxon>Bacteria</taxon>
        <taxon>Bacillati</taxon>
        <taxon>Chloroflexota</taxon>
        <taxon>Ktedonobacteria</taxon>
        <taxon>Ktedonobacterales</taxon>
        <taxon>Thermosporotrichaceae</taxon>
        <taxon>Thermosporothrix</taxon>
    </lineage>
</organism>
<dbReference type="SUPFAM" id="SSF51735">
    <property type="entry name" value="NAD(P)-binding Rossmann-fold domains"/>
    <property type="match status" value="1"/>
</dbReference>
<dbReference type="RefSeq" id="WP_111321293.1">
    <property type="nucleotide sequence ID" value="NZ_BIFX01000001.1"/>
</dbReference>
<dbReference type="AlphaFoldDB" id="A0A326UI68"/>
<dbReference type="Gene3D" id="3.40.50.720">
    <property type="entry name" value="NAD(P)-binding Rossmann-like Domain"/>
    <property type="match status" value="1"/>
</dbReference>
<evidence type="ECO:0000313" key="4">
    <source>
        <dbReference type="Proteomes" id="UP000248806"/>
    </source>
</evidence>
<dbReference type="InterPro" id="IPR000683">
    <property type="entry name" value="Gfo/Idh/MocA-like_OxRdtase_N"/>
</dbReference>
<accession>A0A326UI68</accession>